<dbReference type="SUPFAM" id="SSF55729">
    <property type="entry name" value="Acyl-CoA N-acyltransferases (Nat)"/>
    <property type="match status" value="1"/>
</dbReference>
<proteinExistence type="predicted"/>
<evidence type="ECO:0000313" key="1">
    <source>
        <dbReference type="EMBL" id="MBP1860368.1"/>
    </source>
</evidence>
<evidence type="ECO:0008006" key="3">
    <source>
        <dbReference type="Google" id="ProtNLM"/>
    </source>
</evidence>
<name>A0ABS4EQZ3_9HYPH</name>
<keyword evidence="2" id="KW-1185">Reference proteome</keyword>
<dbReference type="InterPro" id="IPR016181">
    <property type="entry name" value="Acyl_CoA_acyltransferase"/>
</dbReference>
<organism evidence="1 2">
    <name type="scientific">Rhizobium herbae</name>
    <dbReference type="NCBI Taxonomy" id="508661"/>
    <lineage>
        <taxon>Bacteria</taxon>
        <taxon>Pseudomonadati</taxon>
        <taxon>Pseudomonadota</taxon>
        <taxon>Alphaproteobacteria</taxon>
        <taxon>Hyphomicrobiales</taxon>
        <taxon>Rhizobiaceae</taxon>
        <taxon>Rhizobium/Agrobacterium group</taxon>
        <taxon>Rhizobium</taxon>
    </lineage>
</organism>
<dbReference type="EMBL" id="JAGGJV010000007">
    <property type="protein sequence ID" value="MBP1860368.1"/>
    <property type="molecule type" value="Genomic_DNA"/>
</dbReference>
<gene>
    <name evidence="1" type="ORF">J2Z75_003889</name>
</gene>
<reference evidence="1 2" key="1">
    <citation type="submission" date="2021-03" db="EMBL/GenBank/DDBJ databases">
        <title>Genomic Encyclopedia of Type Strains, Phase IV (KMG-IV): sequencing the most valuable type-strain genomes for metagenomic binning, comparative biology and taxonomic classification.</title>
        <authorList>
            <person name="Goeker M."/>
        </authorList>
    </citation>
    <scope>NUCLEOTIDE SEQUENCE [LARGE SCALE GENOMIC DNA]</scope>
    <source>
        <strain evidence="1 2">DSM 26427</strain>
    </source>
</reference>
<dbReference type="Proteomes" id="UP000823786">
    <property type="component" value="Unassembled WGS sequence"/>
</dbReference>
<evidence type="ECO:0000313" key="2">
    <source>
        <dbReference type="Proteomes" id="UP000823786"/>
    </source>
</evidence>
<comment type="caution">
    <text evidence="1">The sequence shown here is derived from an EMBL/GenBank/DDBJ whole genome shotgun (WGS) entry which is preliminary data.</text>
</comment>
<dbReference type="Gene3D" id="3.40.630.30">
    <property type="match status" value="1"/>
</dbReference>
<dbReference type="RefSeq" id="WP_234937449.1">
    <property type="nucleotide sequence ID" value="NZ_JAGGJV010000007.1"/>
</dbReference>
<protein>
    <recommendedName>
        <fullName evidence="3">N-acetyltransferase domain-containing protein</fullName>
    </recommendedName>
</protein>
<sequence length="294" mass="32619">MAVLGAFPAGLVCRPIHEDDWEGVVECLSRGFPQRHRSHWVRALARMAQRSAVADFPQYGFVLAMEGRIVGVLLALYYSRQGREGEEIRCNLSSWAVDEEFRPYAGKMVTTALRRKNVTYINVSPAPETIKINEALGFRRYSNGQFAFLPALGSVRQPYRVLEVRPNLPELTMLSDSERGILLEHSALGCRSLICVCDGTAFPFVFMTRRVFHGLVPCGQVIYCRSALALGQCAGAIGRFLLRRGILLCVVDANEPVPGLAGRYFRESGPKYFKGPKPPSLGDLAFTELVIFGS</sequence>
<accession>A0ABS4EQZ3</accession>